<dbReference type="EMBL" id="JARKIE010000513">
    <property type="protein sequence ID" value="KAJ7631520.1"/>
    <property type="molecule type" value="Genomic_DNA"/>
</dbReference>
<dbReference type="Proteomes" id="UP001221757">
    <property type="component" value="Unassembled WGS sequence"/>
</dbReference>
<sequence>MERSGMWDECSVQYFSALVSSGASLYSARAGPPALPVGAMCALAHLNRRPYPVLRVGRLSMAPRILSAAMTLLLMLAVAFAAARGRCGAFPPGRPDQVRPRRRWPDDAHAPTRSAPDASCLLRFNCLWLISPVSCNGLIPQRVRGRCAALNSPATVCSRVPSAVKSIVALPILAFSFLVVSWAARLLLRRVTPAQRWHRYFGVSDPTPSSALPCPLPVLVFLLILSLALYFADNDETYWLPIHWTNTSKRDSVPRVCSDLRSTRGGRSGEVEREGAEGEAHCGGVRACGLYNSNGAPKVAPKVRLVVGAVLTGYEGKDVGCDRGQDDLDMFEETTTKEGNNGTQTRINAFLVAENSQREAP</sequence>
<feature type="compositionally biased region" description="Basic and acidic residues" evidence="1">
    <location>
        <begin position="96"/>
        <end position="110"/>
    </location>
</feature>
<accession>A0AAD7BV27</accession>
<keyword evidence="2" id="KW-0472">Membrane</keyword>
<keyword evidence="2" id="KW-0812">Transmembrane</keyword>
<dbReference type="AlphaFoldDB" id="A0AAD7BV27"/>
<protein>
    <submittedName>
        <fullName evidence="3">Uncharacterized protein</fullName>
    </submittedName>
</protein>
<evidence type="ECO:0000313" key="4">
    <source>
        <dbReference type="Proteomes" id="UP001221757"/>
    </source>
</evidence>
<proteinExistence type="predicted"/>
<gene>
    <name evidence="3" type="ORF">B0H17DRAFT_1187721</name>
</gene>
<evidence type="ECO:0000256" key="1">
    <source>
        <dbReference type="SAM" id="MobiDB-lite"/>
    </source>
</evidence>
<comment type="caution">
    <text evidence="3">The sequence shown here is derived from an EMBL/GenBank/DDBJ whole genome shotgun (WGS) entry which is preliminary data.</text>
</comment>
<feature type="transmembrane region" description="Helical" evidence="2">
    <location>
        <begin position="65"/>
        <end position="83"/>
    </location>
</feature>
<feature type="region of interest" description="Disordered" evidence="1">
    <location>
        <begin position="91"/>
        <end position="114"/>
    </location>
</feature>
<evidence type="ECO:0000313" key="3">
    <source>
        <dbReference type="EMBL" id="KAJ7631520.1"/>
    </source>
</evidence>
<reference evidence="3" key="1">
    <citation type="submission" date="2023-03" db="EMBL/GenBank/DDBJ databases">
        <title>Massive genome expansion in bonnet fungi (Mycena s.s.) driven by repeated elements and novel gene families across ecological guilds.</title>
        <authorList>
            <consortium name="Lawrence Berkeley National Laboratory"/>
            <person name="Harder C.B."/>
            <person name="Miyauchi S."/>
            <person name="Viragh M."/>
            <person name="Kuo A."/>
            <person name="Thoen E."/>
            <person name="Andreopoulos B."/>
            <person name="Lu D."/>
            <person name="Skrede I."/>
            <person name="Drula E."/>
            <person name="Henrissat B."/>
            <person name="Morin E."/>
            <person name="Kohler A."/>
            <person name="Barry K."/>
            <person name="LaButti K."/>
            <person name="Morin E."/>
            <person name="Salamov A."/>
            <person name="Lipzen A."/>
            <person name="Mereny Z."/>
            <person name="Hegedus B."/>
            <person name="Baldrian P."/>
            <person name="Stursova M."/>
            <person name="Weitz H."/>
            <person name="Taylor A."/>
            <person name="Grigoriev I.V."/>
            <person name="Nagy L.G."/>
            <person name="Martin F."/>
            <person name="Kauserud H."/>
        </authorList>
    </citation>
    <scope>NUCLEOTIDE SEQUENCE</scope>
    <source>
        <strain evidence="3">CBHHK067</strain>
    </source>
</reference>
<feature type="transmembrane region" description="Helical" evidence="2">
    <location>
        <begin position="209"/>
        <end position="232"/>
    </location>
</feature>
<feature type="transmembrane region" description="Helical" evidence="2">
    <location>
        <begin position="168"/>
        <end position="188"/>
    </location>
</feature>
<keyword evidence="4" id="KW-1185">Reference proteome</keyword>
<evidence type="ECO:0000256" key="2">
    <source>
        <dbReference type="SAM" id="Phobius"/>
    </source>
</evidence>
<keyword evidence="2" id="KW-1133">Transmembrane helix</keyword>
<name>A0AAD7BV27_MYCRO</name>
<organism evidence="3 4">
    <name type="scientific">Mycena rosella</name>
    <name type="common">Pink bonnet</name>
    <name type="synonym">Agaricus rosellus</name>
    <dbReference type="NCBI Taxonomy" id="1033263"/>
    <lineage>
        <taxon>Eukaryota</taxon>
        <taxon>Fungi</taxon>
        <taxon>Dikarya</taxon>
        <taxon>Basidiomycota</taxon>
        <taxon>Agaricomycotina</taxon>
        <taxon>Agaricomycetes</taxon>
        <taxon>Agaricomycetidae</taxon>
        <taxon>Agaricales</taxon>
        <taxon>Marasmiineae</taxon>
        <taxon>Mycenaceae</taxon>
        <taxon>Mycena</taxon>
    </lineage>
</organism>